<feature type="domain" description="Signal transduction histidine kinase HWE region" evidence="10">
    <location>
        <begin position="213"/>
        <end position="299"/>
    </location>
</feature>
<dbReference type="SUPFAM" id="SSF55781">
    <property type="entry name" value="GAF domain-like"/>
    <property type="match status" value="1"/>
</dbReference>
<dbReference type="SMART" id="SM00911">
    <property type="entry name" value="HWE_HK"/>
    <property type="match status" value="1"/>
</dbReference>
<dbReference type="AlphaFoldDB" id="A0A1R3UA00"/>
<evidence type="ECO:0000259" key="9">
    <source>
        <dbReference type="SMART" id="SM00387"/>
    </source>
</evidence>
<evidence type="ECO:0000313" key="12">
    <source>
        <dbReference type="Proteomes" id="UP000187891"/>
    </source>
</evidence>
<dbReference type="EMBL" id="FMUE01000025">
    <property type="protein sequence ID" value="SCX35934.1"/>
    <property type="molecule type" value="Genomic_DNA"/>
</dbReference>
<accession>A0A1R3UA00</accession>
<keyword evidence="4 11" id="KW-0808">Transferase</keyword>
<feature type="domain" description="GAF" evidence="8">
    <location>
        <begin position="46"/>
        <end position="194"/>
    </location>
</feature>
<keyword evidence="6 11" id="KW-0418">Kinase</keyword>
<dbReference type="SMART" id="SM00387">
    <property type="entry name" value="HATPase_c"/>
    <property type="match status" value="1"/>
</dbReference>
<proteinExistence type="predicted"/>
<dbReference type="InterPro" id="IPR003594">
    <property type="entry name" value="HATPase_dom"/>
</dbReference>
<dbReference type="RefSeq" id="WP_244554526.1">
    <property type="nucleotide sequence ID" value="NZ_CP133552.1"/>
</dbReference>
<dbReference type="PANTHER" id="PTHR41523">
    <property type="entry name" value="TWO-COMPONENT SYSTEM SENSOR PROTEIN"/>
    <property type="match status" value="1"/>
</dbReference>
<name>A0A1R3UA00_9HYPH</name>
<sequence>MNDIPEIHVETSPLEQANDPAEDLAYRLRQQRLTADFGYFALKTDALDELLQEATRVASLGLNSEFAKVLEHQGGGQGFVVRAGVGWRPGIVGHATVGDDLESPAGFAYHTGKPVISNHLDNEERFRTPSLLVEHGVKRAINVLIQTDSERYGVLEVDSPDEGKFDELDTAFLEGFANLLGVAIQRKQRDETLRFKEKQLEATIRHQEVLTHEISHRVKNSLTVVGSLLAMQARGSSSKEIRKALIDAQSRVQTIASVHDRLWRADEVHTVSLDGFMIDLCRQLETMAGQHTLLCDVEPVTIQTDQAVTLGLLANELITNAFKYAYQSNAGEVVLRIVTVENGDLYFSVSDKGAGLPDNFNETKKSLGMKLISSLSQQLGGSPHWMNTSPGTRFMVQFRPIKTGQ</sequence>
<comment type="catalytic activity">
    <reaction evidence="1">
        <text>ATP + protein L-histidine = ADP + protein N-phospho-L-histidine.</text>
        <dbReference type="EC" id="2.7.13.3"/>
    </reaction>
</comment>
<keyword evidence="5" id="KW-0547">Nucleotide-binding</keyword>
<dbReference type="InterPro" id="IPR003018">
    <property type="entry name" value="GAF"/>
</dbReference>
<feature type="domain" description="Histidine kinase/HSP90-like ATPase" evidence="9">
    <location>
        <begin position="305"/>
        <end position="402"/>
    </location>
</feature>
<evidence type="ECO:0000259" key="10">
    <source>
        <dbReference type="SMART" id="SM00911"/>
    </source>
</evidence>
<dbReference type="GO" id="GO:0005524">
    <property type="term" value="F:ATP binding"/>
    <property type="evidence" value="ECO:0007669"/>
    <property type="project" value="UniProtKB-KW"/>
</dbReference>
<dbReference type="InterPro" id="IPR029016">
    <property type="entry name" value="GAF-like_dom_sf"/>
</dbReference>
<dbReference type="InterPro" id="IPR011102">
    <property type="entry name" value="Sig_transdc_His_kinase_HWE"/>
</dbReference>
<organism evidence="11 12">
    <name type="scientific">Agrobacterium rosae</name>
    <dbReference type="NCBI Taxonomy" id="1972867"/>
    <lineage>
        <taxon>Bacteria</taxon>
        <taxon>Pseudomonadati</taxon>
        <taxon>Pseudomonadota</taxon>
        <taxon>Alphaproteobacteria</taxon>
        <taxon>Hyphomicrobiales</taxon>
        <taxon>Rhizobiaceae</taxon>
        <taxon>Rhizobium/Agrobacterium group</taxon>
        <taxon>Agrobacterium</taxon>
    </lineage>
</organism>
<dbReference type="SUPFAM" id="SSF55874">
    <property type="entry name" value="ATPase domain of HSP90 chaperone/DNA topoisomerase II/histidine kinase"/>
    <property type="match status" value="1"/>
</dbReference>
<evidence type="ECO:0000256" key="5">
    <source>
        <dbReference type="ARBA" id="ARBA00022741"/>
    </source>
</evidence>
<dbReference type="InterPro" id="IPR011495">
    <property type="entry name" value="Sig_transdc_His_kin_sub2_dim/P"/>
</dbReference>
<dbReference type="InterPro" id="IPR036890">
    <property type="entry name" value="HATPase_C_sf"/>
</dbReference>
<dbReference type="Gene3D" id="3.30.565.10">
    <property type="entry name" value="Histidine kinase-like ATPase, C-terminal domain"/>
    <property type="match status" value="1"/>
</dbReference>
<evidence type="ECO:0000256" key="4">
    <source>
        <dbReference type="ARBA" id="ARBA00022679"/>
    </source>
</evidence>
<evidence type="ECO:0000256" key="7">
    <source>
        <dbReference type="ARBA" id="ARBA00022840"/>
    </source>
</evidence>
<protein>
    <recommendedName>
        <fullName evidence="2">histidine kinase</fullName>
        <ecNumber evidence="2">2.7.13.3</ecNumber>
    </recommendedName>
</protein>
<evidence type="ECO:0000259" key="8">
    <source>
        <dbReference type="SMART" id="SM00065"/>
    </source>
</evidence>
<dbReference type="Gene3D" id="3.30.450.40">
    <property type="match status" value="1"/>
</dbReference>
<dbReference type="EC" id="2.7.13.3" evidence="2"/>
<dbReference type="PANTHER" id="PTHR41523:SF8">
    <property type="entry name" value="ETHYLENE RESPONSE SENSOR PROTEIN"/>
    <property type="match status" value="1"/>
</dbReference>
<dbReference type="SMART" id="SM00065">
    <property type="entry name" value="GAF"/>
    <property type="match status" value="1"/>
</dbReference>
<evidence type="ECO:0000256" key="1">
    <source>
        <dbReference type="ARBA" id="ARBA00000085"/>
    </source>
</evidence>
<keyword evidence="3" id="KW-0597">Phosphoprotein</keyword>
<evidence type="ECO:0000313" key="11">
    <source>
        <dbReference type="EMBL" id="SCX35934.1"/>
    </source>
</evidence>
<dbReference type="Pfam" id="PF07568">
    <property type="entry name" value="HisKA_2"/>
    <property type="match status" value="1"/>
</dbReference>
<dbReference type="GO" id="GO:0004673">
    <property type="term" value="F:protein histidine kinase activity"/>
    <property type="evidence" value="ECO:0007669"/>
    <property type="project" value="UniProtKB-EC"/>
</dbReference>
<evidence type="ECO:0000256" key="6">
    <source>
        <dbReference type="ARBA" id="ARBA00022777"/>
    </source>
</evidence>
<dbReference type="STRING" id="1907666.DSM25559_5216"/>
<keyword evidence="7" id="KW-0067">ATP-binding</keyword>
<evidence type="ECO:0000256" key="3">
    <source>
        <dbReference type="ARBA" id="ARBA00022553"/>
    </source>
</evidence>
<dbReference type="Pfam" id="PF13185">
    <property type="entry name" value="GAF_2"/>
    <property type="match status" value="1"/>
</dbReference>
<dbReference type="Pfam" id="PF02518">
    <property type="entry name" value="HATPase_c"/>
    <property type="match status" value="1"/>
</dbReference>
<reference evidence="12" key="1">
    <citation type="submission" date="2016-10" db="EMBL/GenBank/DDBJ databases">
        <authorList>
            <person name="Wibberg D."/>
        </authorList>
    </citation>
    <scope>NUCLEOTIDE SEQUENCE [LARGE SCALE GENOMIC DNA]</scope>
</reference>
<dbReference type="Proteomes" id="UP000187891">
    <property type="component" value="Unassembled WGS sequence"/>
</dbReference>
<evidence type="ECO:0000256" key="2">
    <source>
        <dbReference type="ARBA" id="ARBA00012438"/>
    </source>
</evidence>
<gene>
    <name evidence="11" type="primary">pdtaS_2</name>
    <name evidence="11" type="ORF">DSM25559_5216</name>
</gene>